<dbReference type="HOGENOM" id="CLU_1946842_0_0_10"/>
<reference evidence="1" key="1">
    <citation type="submission" date="2010-07" db="EMBL/GenBank/DDBJ databases">
        <authorList>
            <person name="Muzny D."/>
            <person name="Qin X."/>
            <person name="Deng J."/>
            <person name="Jiang H."/>
            <person name="Liu Y."/>
            <person name="Qu J."/>
            <person name="Song X.-Z."/>
            <person name="Zhang L."/>
            <person name="Thornton R."/>
            <person name="Coyle M."/>
            <person name="Francisco L."/>
            <person name="Jackson L."/>
            <person name="Javaid M."/>
            <person name="Korchina V."/>
            <person name="Kovar C."/>
            <person name="Mata R."/>
            <person name="Mathew T."/>
            <person name="Ngo R."/>
            <person name="Nguyen L."/>
            <person name="Nguyen N."/>
            <person name="Okwuonu G."/>
            <person name="Ongeri F."/>
            <person name="Pham C."/>
            <person name="Simmons D."/>
            <person name="Wilczek-Boney K."/>
            <person name="Hale W."/>
            <person name="Jakkamsetti A."/>
            <person name="Pham P."/>
            <person name="Ruth R."/>
            <person name="San Lucas F."/>
            <person name="Warren J."/>
            <person name="Zhang J."/>
            <person name="Zhao Z."/>
            <person name="Zhou C."/>
            <person name="Zhu D."/>
            <person name="Lee S."/>
            <person name="Bess C."/>
            <person name="Blankenburg K."/>
            <person name="Forbes L."/>
            <person name="Fu Q."/>
            <person name="Gubbala S."/>
            <person name="Hirani K."/>
            <person name="Jayaseelan J.C."/>
            <person name="Lara F."/>
            <person name="Munidasa M."/>
            <person name="Palculict T."/>
            <person name="Patil S."/>
            <person name="Pu L.-L."/>
            <person name="Saada N."/>
            <person name="Tang L."/>
            <person name="Weissenberger G."/>
            <person name="Zhu Y."/>
            <person name="Hemphill L."/>
            <person name="Shang Y."/>
            <person name="Youmans B."/>
            <person name="Ayvaz T."/>
            <person name="Ross M."/>
            <person name="Santibanez J."/>
            <person name="Aqrawi P."/>
            <person name="Gross S."/>
            <person name="Joshi V."/>
            <person name="Fowler G."/>
            <person name="Nazareth L."/>
            <person name="Reid J."/>
            <person name="Worley K."/>
            <person name="Petrosino J."/>
            <person name="Highlander S."/>
            <person name="Gibbs R."/>
        </authorList>
    </citation>
    <scope>NUCLEOTIDE SEQUENCE [LARGE SCALE GENOMIC DNA]</scope>
    <source>
        <strain evidence="1">DSM 16973</strain>
    </source>
</reference>
<evidence type="ECO:0000313" key="2">
    <source>
        <dbReference type="Proteomes" id="UP000004394"/>
    </source>
</evidence>
<comment type="caution">
    <text evidence="1">The sequence shown here is derived from an EMBL/GenBank/DDBJ whole genome shotgun (WGS) entry which is preliminary data.</text>
</comment>
<gene>
    <name evidence="1" type="ORF">HMPREF0658_1286</name>
</gene>
<dbReference type="RefSeq" id="WP_006949306.1">
    <property type="nucleotide sequence ID" value="NZ_BAJI01000003.1"/>
</dbReference>
<dbReference type="BioCyc" id="PMAR862515-HMP:GMOO-1309-MONOMER"/>
<dbReference type="eggNOG" id="ENOG5033Z5S">
    <property type="taxonomic scope" value="Bacteria"/>
</dbReference>
<name>E0NST4_9BACT</name>
<accession>E0NST4</accession>
<evidence type="ECO:0000313" key="1">
    <source>
        <dbReference type="EMBL" id="EFM01798.1"/>
    </source>
</evidence>
<proteinExistence type="predicted"/>
<dbReference type="OrthoDB" id="1031462at2"/>
<keyword evidence="2" id="KW-1185">Reference proteome</keyword>
<dbReference type="AlphaFoldDB" id="E0NST4"/>
<dbReference type="Proteomes" id="UP000004394">
    <property type="component" value="Unassembled WGS sequence"/>
</dbReference>
<dbReference type="EMBL" id="AEEI01000043">
    <property type="protein sequence ID" value="EFM01798.1"/>
    <property type="molecule type" value="Genomic_DNA"/>
</dbReference>
<protein>
    <submittedName>
        <fullName evidence="1">Uncharacterized protein</fullName>
    </submittedName>
</protein>
<sequence length="129" mass="14767">MRRIKIETRDGQQKPTISPKELVGAIITEAKLQSRLPHNLVPEHRRVDAPKFKIYHIKGDNHKIVAYSPEEFLRQLHAGSHFDSEGTDMEYMQRFAHRLQEFEGYLVSTDSPGAFLADLIAHGFVSVEV</sequence>
<organism evidence="1 2">
    <name type="scientific">Hoylesella marshii DSM 16973 = JCM 13450</name>
    <dbReference type="NCBI Taxonomy" id="862515"/>
    <lineage>
        <taxon>Bacteria</taxon>
        <taxon>Pseudomonadati</taxon>
        <taxon>Bacteroidota</taxon>
        <taxon>Bacteroidia</taxon>
        <taxon>Bacteroidales</taxon>
        <taxon>Prevotellaceae</taxon>
        <taxon>Hoylesella</taxon>
    </lineage>
</organism>
<dbReference type="STRING" id="862515.HMPREF0658_1286"/>